<dbReference type="SUPFAM" id="SSF49899">
    <property type="entry name" value="Concanavalin A-like lectins/glucanases"/>
    <property type="match status" value="1"/>
</dbReference>
<comment type="caution">
    <text evidence="22">The sequence shown here is derived from an EMBL/GenBank/DDBJ whole genome shotgun (WGS) entry which is preliminary data.</text>
</comment>
<keyword evidence="11" id="KW-0677">Repeat</keyword>
<dbReference type="GO" id="GO:0043236">
    <property type="term" value="F:laminin binding"/>
    <property type="evidence" value="ECO:0007669"/>
    <property type="project" value="TreeGrafter"/>
</dbReference>
<dbReference type="GO" id="GO:0019863">
    <property type="term" value="F:IgE binding"/>
    <property type="evidence" value="ECO:0007669"/>
    <property type="project" value="UniProtKB-KW"/>
</dbReference>
<keyword evidence="23" id="KW-1185">Reference proteome</keyword>
<keyword evidence="15" id="KW-0007">Acetylation</keyword>
<organism evidence="22 23">
    <name type="scientific">Albula goreensis</name>
    <dbReference type="NCBI Taxonomy" id="1534307"/>
    <lineage>
        <taxon>Eukaryota</taxon>
        <taxon>Metazoa</taxon>
        <taxon>Chordata</taxon>
        <taxon>Craniata</taxon>
        <taxon>Vertebrata</taxon>
        <taxon>Euteleostomi</taxon>
        <taxon>Actinopterygii</taxon>
        <taxon>Neopterygii</taxon>
        <taxon>Teleostei</taxon>
        <taxon>Albuliformes</taxon>
        <taxon>Albulidae</taxon>
        <taxon>Albula</taxon>
    </lineage>
</organism>
<dbReference type="GO" id="GO:0048246">
    <property type="term" value="P:macrophage chemotaxis"/>
    <property type="evidence" value="ECO:0007669"/>
    <property type="project" value="TreeGrafter"/>
</dbReference>
<keyword evidence="4" id="KW-0963">Cytoplasm</keyword>
<keyword evidence="7" id="KW-0399">Innate immunity</keyword>
<evidence type="ECO:0000256" key="2">
    <source>
        <dbReference type="ARBA" id="ARBA00004496"/>
    </source>
</evidence>
<evidence type="ECO:0000256" key="14">
    <source>
        <dbReference type="ARBA" id="ARBA00022972"/>
    </source>
</evidence>
<dbReference type="GO" id="GO:0002548">
    <property type="term" value="P:monocyte chemotaxis"/>
    <property type="evidence" value="ECO:0007669"/>
    <property type="project" value="TreeGrafter"/>
</dbReference>
<dbReference type="InterPro" id="IPR001079">
    <property type="entry name" value="Galectin_CRD"/>
</dbReference>
<reference evidence="22" key="1">
    <citation type="submission" date="2021-01" db="EMBL/GenBank/DDBJ databases">
        <authorList>
            <person name="Zahm M."/>
            <person name="Roques C."/>
            <person name="Cabau C."/>
            <person name="Klopp C."/>
            <person name="Donnadieu C."/>
            <person name="Jouanno E."/>
            <person name="Lampietro C."/>
            <person name="Louis A."/>
            <person name="Herpin A."/>
            <person name="Echchiki A."/>
            <person name="Berthelot C."/>
            <person name="Parey E."/>
            <person name="Roest-Crollius H."/>
            <person name="Braasch I."/>
            <person name="Postlethwait J."/>
            <person name="Bobe J."/>
            <person name="Montfort J."/>
            <person name="Bouchez O."/>
            <person name="Begum T."/>
            <person name="Mejri S."/>
            <person name="Adams A."/>
            <person name="Chen W.-J."/>
            <person name="Guiguen Y."/>
        </authorList>
    </citation>
    <scope>NUCLEOTIDE SEQUENCE</scope>
    <source>
        <tissue evidence="22">Blood</tissue>
    </source>
</reference>
<dbReference type="InterPro" id="IPR044156">
    <property type="entry name" value="Galectin-like"/>
</dbReference>
<dbReference type="CDD" id="cd00070">
    <property type="entry name" value="GLECT"/>
    <property type="match status" value="1"/>
</dbReference>
<dbReference type="Gene3D" id="2.60.120.200">
    <property type="match status" value="1"/>
</dbReference>
<dbReference type="SMART" id="SM00276">
    <property type="entry name" value="GLECT"/>
    <property type="match status" value="1"/>
</dbReference>
<evidence type="ECO:0000256" key="1">
    <source>
        <dbReference type="ARBA" id="ARBA00004123"/>
    </source>
</evidence>
<dbReference type="GO" id="GO:0005737">
    <property type="term" value="C:cytoplasm"/>
    <property type="evidence" value="ECO:0007669"/>
    <property type="project" value="UniProtKB-SubCell"/>
</dbReference>
<evidence type="ECO:0000256" key="20">
    <source>
        <dbReference type="SAM" id="MobiDB-lite"/>
    </source>
</evidence>
<accession>A0A8T3DDR0</accession>
<keyword evidence="17" id="KW-0508">mRNA splicing</keyword>
<evidence type="ECO:0000313" key="23">
    <source>
        <dbReference type="Proteomes" id="UP000829720"/>
    </source>
</evidence>
<dbReference type="GO" id="GO:0048245">
    <property type="term" value="P:eosinophil chemotaxis"/>
    <property type="evidence" value="ECO:0007669"/>
    <property type="project" value="TreeGrafter"/>
</dbReference>
<keyword evidence="6" id="KW-0597">Phosphoprotein</keyword>
<sequence length="240" mass="26409">MDLSDALGSGAQNGQNSGGGMWPGQPAQPVWPGQPSQPAWPGQPSQPAWPGQPNQPSQPAWPGQPSQPSQPAWPGQPSQPTAPSWPSNPGQHPPSAPQQVPLTVPYHLLLPRGVYDKMLITINGVIKAHAKKFTINLSRGSEIALHFNPRFNENGKKVIVRNSKLREQWGKEERELGNFPFHEGQPFEVKILCTGHEYRVAVNKSHVLEFKHRMRELSSINSLSIFDDVTLSSVNVETLP</sequence>
<dbReference type="Pfam" id="PF00337">
    <property type="entry name" value="Gal-bind_lectin"/>
    <property type="match status" value="1"/>
</dbReference>
<proteinExistence type="predicted"/>
<dbReference type="AlphaFoldDB" id="A0A8T3DDR0"/>
<feature type="domain" description="Galectin" evidence="21">
    <location>
        <begin position="106"/>
        <end position="237"/>
    </location>
</feature>
<dbReference type="GO" id="GO:0050918">
    <property type="term" value="P:positive chemotaxis"/>
    <property type="evidence" value="ECO:0007669"/>
    <property type="project" value="TreeGrafter"/>
</dbReference>
<dbReference type="PROSITE" id="PS51304">
    <property type="entry name" value="GALECTIN"/>
    <property type="match status" value="1"/>
</dbReference>
<dbReference type="GO" id="GO:0090280">
    <property type="term" value="P:positive regulation of calcium ion import"/>
    <property type="evidence" value="ECO:0007669"/>
    <property type="project" value="TreeGrafter"/>
</dbReference>
<evidence type="ECO:0000256" key="16">
    <source>
        <dbReference type="ARBA" id="ARBA00023157"/>
    </source>
</evidence>
<evidence type="ECO:0000256" key="8">
    <source>
        <dbReference type="ARBA" id="ARBA00022664"/>
    </source>
</evidence>
<dbReference type="SMART" id="SM00908">
    <property type="entry name" value="Gal-bind_lectin"/>
    <property type="match status" value="1"/>
</dbReference>
<dbReference type="InterPro" id="IPR013320">
    <property type="entry name" value="ConA-like_dom_sf"/>
</dbReference>
<feature type="compositionally biased region" description="Polar residues" evidence="20">
    <location>
        <begin position="52"/>
        <end position="90"/>
    </location>
</feature>
<keyword evidence="10 19" id="KW-0430">Lectin</keyword>
<evidence type="ECO:0000256" key="10">
    <source>
        <dbReference type="ARBA" id="ARBA00022734"/>
    </source>
</evidence>
<evidence type="ECO:0000256" key="13">
    <source>
        <dbReference type="ARBA" id="ARBA00022859"/>
    </source>
</evidence>
<dbReference type="FunFam" id="2.60.120.200:FF:000023">
    <property type="entry name" value="Galectin"/>
    <property type="match status" value="1"/>
</dbReference>
<keyword evidence="8" id="KW-0507">mRNA processing</keyword>
<dbReference type="GO" id="GO:0005681">
    <property type="term" value="C:spliceosomal complex"/>
    <property type="evidence" value="ECO:0007669"/>
    <property type="project" value="UniProtKB-KW"/>
</dbReference>
<evidence type="ECO:0000256" key="9">
    <source>
        <dbReference type="ARBA" id="ARBA00022728"/>
    </source>
</evidence>
<evidence type="ECO:0000256" key="5">
    <source>
        <dbReference type="ARBA" id="ARBA00022525"/>
    </source>
</evidence>
<feature type="region of interest" description="Disordered" evidence="20">
    <location>
        <begin position="1"/>
        <end position="99"/>
    </location>
</feature>
<dbReference type="Proteomes" id="UP000829720">
    <property type="component" value="Unassembled WGS sequence"/>
</dbReference>
<protein>
    <recommendedName>
        <fullName evidence="19">Galectin</fullName>
    </recommendedName>
</protein>
<keyword evidence="16" id="KW-1015">Disulfide bond</keyword>
<dbReference type="OrthoDB" id="8942303at2759"/>
<evidence type="ECO:0000259" key="21">
    <source>
        <dbReference type="PROSITE" id="PS51304"/>
    </source>
</evidence>
<evidence type="ECO:0000256" key="4">
    <source>
        <dbReference type="ARBA" id="ARBA00022490"/>
    </source>
</evidence>
<gene>
    <name evidence="22" type="ORF">AGOR_G00108000</name>
</gene>
<dbReference type="GO" id="GO:0048030">
    <property type="term" value="F:disaccharide binding"/>
    <property type="evidence" value="ECO:0007669"/>
    <property type="project" value="TreeGrafter"/>
</dbReference>
<name>A0A8T3DDR0_9TELE</name>
<evidence type="ECO:0000256" key="12">
    <source>
        <dbReference type="ARBA" id="ARBA00022782"/>
    </source>
</evidence>
<evidence type="ECO:0000256" key="15">
    <source>
        <dbReference type="ARBA" id="ARBA00022990"/>
    </source>
</evidence>
<dbReference type="GO" id="GO:0030154">
    <property type="term" value="P:cell differentiation"/>
    <property type="evidence" value="ECO:0007669"/>
    <property type="project" value="UniProtKB-KW"/>
</dbReference>
<evidence type="ECO:0000256" key="19">
    <source>
        <dbReference type="RuleBase" id="RU102079"/>
    </source>
</evidence>
<dbReference type="PANTHER" id="PTHR11346">
    <property type="entry name" value="GALECTIN"/>
    <property type="match status" value="1"/>
</dbReference>
<evidence type="ECO:0000256" key="6">
    <source>
        <dbReference type="ARBA" id="ARBA00022553"/>
    </source>
</evidence>
<keyword evidence="14" id="KW-0389">IgE-binding protein</keyword>
<keyword evidence="13" id="KW-0391">Immunity</keyword>
<dbReference type="GO" id="GO:2001237">
    <property type="term" value="P:negative regulation of extrinsic apoptotic signaling pathway"/>
    <property type="evidence" value="ECO:0007669"/>
    <property type="project" value="TreeGrafter"/>
</dbReference>
<evidence type="ECO:0000256" key="11">
    <source>
        <dbReference type="ARBA" id="ARBA00022737"/>
    </source>
</evidence>
<keyword evidence="18" id="KW-0539">Nucleus</keyword>
<keyword evidence="9" id="KW-0747">Spliceosome</keyword>
<dbReference type="GO" id="GO:0001772">
    <property type="term" value="C:immunological synapse"/>
    <property type="evidence" value="ECO:0007669"/>
    <property type="project" value="TreeGrafter"/>
</dbReference>
<dbReference type="GO" id="GO:0005615">
    <property type="term" value="C:extracellular space"/>
    <property type="evidence" value="ECO:0007669"/>
    <property type="project" value="TreeGrafter"/>
</dbReference>
<dbReference type="GO" id="GO:0006397">
    <property type="term" value="P:mRNA processing"/>
    <property type="evidence" value="ECO:0007669"/>
    <property type="project" value="UniProtKB-KW"/>
</dbReference>
<evidence type="ECO:0000256" key="7">
    <source>
        <dbReference type="ARBA" id="ARBA00022588"/>
    </source>
</evidence>
<dbReference type="GO" id="GO:0008380">
    <property type="term" value="P:RNA splicing"/>
    <property type="evidence" value="ECO:0007669"/>
    <property type="project" value="UniProtKB-KW"/>
</dbReference>
<evidence type="ECO:0000256" key="3">
    <source>
        <dbReference type="ARBA" id="ARBA00004613"/>
    </source>
</evidence>
<dbReference type="EMBL" id="JAERUA010000009">
    <property type="protein sequence ID" value="KAI1895609.1"/>
    <property type="molecule type" value="Genomic_DNA"/>
</dbReference>
<dbReference type="GO" id="GO:0045087">
    <property type="term" value="P:innate immune response"/>
    <property type="evidence" value="ECO:0007669"/>
    <property type="project" value="UniProtKB-KW"/>
</dbReference>
<dbReference type="GO" id="GO:0030593">
    <property type="term" value="P:neutrophil chemotaxis"/>
    <property type="evidence" value="ECO:0007669"/>
    <property type="project" value="TreeGrafter"/>
</dbReference>
<evidence type="ECO:0000313" key="22">
    <source>
        <dbReference type="EMBL" id="KAI1895609.1"/>
    </source>
</evidence>
<keyword evidence="5" id="KW-0964">Secreted</keyword>
<keyword evidence="12" id="KW-0221">Differentiation</keyword>
<dbReference type="GO" id="GO:0045806">
    <property type="term" value="P:negative regulation of endocytosis"/>
    <property type="evidence" value="ECO:0007669"/>
    <property type="project" value="TreeGrafter"/>
</dbReference>
<evidence type="ECO:0000256" key="17">
    <source>
        <dbReference type="ARBA" id="ARBA00023187"/>
    </source>
</evidence>
<evidence type="ECO:0000256" key="18">
    <source>
        <dbReference type="ARBA" id="ARBA00023242"/>
    </source>
</evidence>
<dbReference type="PANTHER" id="PTHR11346:SF26">
    <property type="entry name" value="GALECTIN-3"/>
    <property type="match status" value="1"/>
</dbReference>
<comment type="subcellular location">
    <subcellularLocation>
        <location evidence="2">Cytoplasm</location>
    </subcellularLocation>
    <subcellularLocation>
        <location evidence="1">Nucleus</location>
    </subcellularLocation>
    <subcellularLocation>
        <location evidence="3">Secreted</location>
    </subcellularLocation>
</comment>